<accession>A0AAW1J0J1</accession>
<reference evidence="1 2" key="1">
    <citation type="journal article" date="2024" name="BMC Genomics">
        <title>De novo assembly and annotation of Popillia japonica's genome with initial clues to its potential as an invasive pest.</title>
        <authorList>
            <person name="Cucini C."/>
            <person name="Boschi S."/>
            <person name="Funari R."/>
            <person name="Cardaioli E."/>
            <person name="Iannotti N."/>
            <person name="Marturano G."/>
            <person name="Paoli F."/>
            <person name="Bruttini M."/>
            <person name="Carapelli A."/>
            <person name="Frati F."/>
            <person name="Nardi F."/>
        </authorList>
    </citation>
    <scope>NUCLEOTIDE SEQUENCE [LARGE SCALE GENOMIC DNA]</scope>
    <source>
        <strain evidence="1">DMR45628</strain>
    </source>
</reference>
<evidence type="ECO:0000313" key="2">
    <source>
        <dbReference type="Proteomes" id="UP001458880"/>
    </source>
</evidence>
<keyword evidence="2" id="KW-1185">Reference proteome</keyword>
<comment type="caution">
    <text evidence="1">The sequence shown here is derived from an EMBL/GenBank/DDBJ whole genome shotgun (WGS) entry which is preliminary data.</text>
</comment>
<sequence>MIDVLKQRGLEFRSSMLPGASAFKIGIPIFHATWSFSFQNCYPHHQLGFFGRLPTAVPSEKSHNHPHHQLGFFGRLPTAVPSEKSHNHHTNSACFLTGARYGSLAFLQSTPSTNDWRFEAKRFRISICPQDRI</sequence>
<proteinExistence type="predicted"/>
<protein>
    <submittedName>
        <fullName evidence="1">Uncharacterized protein</fullName>
    </submittedName>
</protein>
<name>A0AAW1J0J1_POPJA</name>
<dbReference type="EMBL" id="JASPKY010000455">
    <property type="protein sequence ID" value="KAK9696297.1"/>
    <property type="molecule type" value="Genomic_DNA"/>
</dbReference>
<dbReference type="Proteomes" id="UP001458880">
    <property type="component" value="Unassembled WGS sequence"/>
</dbReference>
<organism evidence="1 2">
    <name type="scientific">Popillia japonica</name>
    <name type="common">Japanese beetle</name>
    <dbReference type="NCBI Taxonomy" id="7064"/>
    <lineage>
        <taxon>Eukaryota</taxon>
        <taxon>Metazoa</taxon>
        <taxon>Ecdysozoa</taxon>
        <taxon>Arthropoda</taxon>
        <taxon>Hexapoda</taxon>
        <taxon>Insecta</taxon>
        <taxon>Pterygota</taxon>
        <taxon>Neoptera</taxon>
        <taxon>Endopterygota</taxon>
        <taxon>Coleoptera</taxon>
        <taxon>Polyphaga</taxon>
        <taxon>Scarabaeiformia</taxon>
        <taxon>Scarabaeidae</taxon>
        <taxon>Rutelinae</taxon>
        <taxon>Popillia</taxon>
    </lineage>
</organism>
<dbReference type="AlphaFoldDB" id="A0AAW1J0J1"/>
<gene>
    <name evidence="1" type="ORF">QE152_g31994</name>
</gene>
<evidence type="ECO:0000313" key="1">
    <source>
        <dbReference type="EMBL" id="KAK9696297.1"/>
    </source>
</evidence>